<organism evidence="6 7">
    <name type="scientific">Escherichia coli</name>
    <dbReference type="NCBI Taxonomy" id="562"/>
    <lineage>
        <taxon>Bacteria</taxon>
        <taxon>Pseudomonadati</taxon>
        <taxon>Pseudomonadota</taxon>
        <taxon>Gammaproteobacteria</taxon>
        <taxon>Enterobacterales</taxon>
        <taxon>Enterobacteriaceae</taxon>
        <taxon>Escherichia</taxon>
    </lineage>
</organism>
<dbReference type="InterPro" id="IPR002142">
    <property type="entry name" value="Peptidase_S49"/>
</dbReference>
<feature type="domain" description="Peptidase S49" evidence="5">
    <location>
        <begin position="138"/>
        <end position="277"/>
    </location>
</feature>
<dbReference type="AlphaFoldDB" id="A0A2H4TLW6"/>
<dbReference type="Gene3D" id="3.90.226.10">
    <property type="entry name" value="2-enoyl-CoA Hydratase, Chain A, domain 1"/>
    <property type="match status" value="1"/>
</dbReference>
<keyword evidence="3" id="KW-0378">Hydrolase</keyword>
<evidence type="ECO:0000256" key="1">
    <source>
        <dbReference type="ARBA" id="ARBA00008683"/>
    </source>
</evidence>
<gene>
    <name evidence="6" type="ORF">CV83915_00173</name>
</gene>
<protein>
    <submittedName>
        <fullName evidence="6">Serine peptidase</fullName>
    </submittedName>
</protein>
<evidence type="ECO:0000256" key="3">
    <source>
        <dbReference type="ARBA" id="ARBA00022801"/>
    </source>
</evidence>
<evidence type="ECO:0000256" key="4">
    <source>
        <dbReference type="ARBA" id="ARBA00022825"/>
    </source>
</evidence>
<dbReference type="SUPFAM" id="SSF52096">
    <property type="entry name" value="ClpP/crotonase"/>
    <property type="match status" value="1"/>
</dbReference>
<evidence type="ECO:0000313" key="6">
    <source>
        <dbReference type="EMBL" id="ATZ30552.1"/>
    </source>
</evidence>
<name>A0A2H4TLW6_ECOLX</name>
<comment type="similarity">
    <text evidence="1">Belongs to the peptidase S49 family.</text>
</comment>
<dbReference type="GO" id="GO:0006508">
    <property type="term" value="P:proteolysis"/>
    <property type="evidence" value="ECO:0007669"/>
    <property type="project" value="UniProtKB-KW"/>
</dbReference>
<dbReference type="EMBL" id="CP024978">
    <property type="protein sequence ID" value="ATZ30552.1"/>
    <property type="molecule type" value="Genomic_DNA"/>
</dbReference>
<dbReference type="InterPro" id="IPR033855">
    <property type="entry name" value="Protein_C"/>
</dbReference>
<accession>A0A2H4TLW6</accession>
<evidence type="ECO:0000313" key="7">
    <source>
        <dbReference type="Proteomes" id="UP000236551"/>
    </source>
</evidence>
<evidence type="ECO:0000259" key="5">
    <source>
        <dbReference type="Pfam" id="PF01343"/>
    </source>
</evidence>
<keyword evidence="2" id="KW-0645">Protease</keyword>
<dbReference type="CDD" id="cd07022">
    <property type="entry name" value="S49_Sppa_36K_type"/>
    <property type="match status" value="1"/>
</dbReference>
<dbReference type="PANTHER" id="PTHR33209">
    <property type="entry name" value="PROTEASE 4"/>
    <property type="match status" value="1"/>
</dbReference>
<proteinExistence type="inferred from homology"/>
<reference evidence="6 7" key="1">
    <citation type="submission" date="2017-11" db="EMBL/GenBank/DDBJ databases">
        <title>Escherichia coli CV839-15 Genome sequencing and assembly.</title>
        <authorList>
            <person name="Li Z."/>
            <person name="Song N."/>
            <person name="Li W."/>
            <person name="Philip H.R."/>
            <person name="Bu Z."/>
            <person name="Siguo L."/>
        </authorList>
    </citation>
    <scope>NUCLEOTIDE SEQUENCE [LARGE SCALE GENOMIC DNA]</scope>
    <source>
        <strain evidence="6 7">CV839-15</strain>
    </source>
</reference>
<dbReference type="InterPro" id="IPR029045">
    <property type="entry name" value="ClpP/crotonase-like_dom_sf"/>
</dbReference>
<evidence type="ECO:0000256" key="2">
    <source>
        <dbReference type="ARBA" id="ARBA00022670"/>
    </source>
</evidence>
<dbReference type="PANTHER" id="PTHR33209:SF1">
    <property type="entry name" value="PEPTIDASE S49 DOMAIN-CONTAINING PROTEIN"/>
    <property type="match status" value="1"/>
</dbReference>
<dbReference type="Proteomes" id="UP000236551">
    <property type="component" value="Chromosome"/>
</dbReference>
<dbReference type="GO" id="GO:0008236">
    <property type="term" value="F:serine-type peptidase activity"/>
    <property type="evidence" value="ECO:0007669"/>
    <property type="project" value="UniProtKB-KW"/>
</dbReference>
<sequence>MNQLALLSQRLLNTPLAIHPRKAEIIVTALAERLGITRIKTGAWYDDDEDDFCRPAPESGYDILEGIAIIPVHGTLVQKLGTLRPYSGMTGYDGIRRNFLTALNDPDVKGICLDIDSPGGEVAGCFDLVDTIFACRGQKPVHAILSESAYSAAYALASAADRILVPRTGGVGSVGVIYVHCDMSRQMKDEGLNVTIITCGSRKAETSPLRPLSEAAQAALQADTDAAGTLFIETVARNRGISADAVRALEARTLRADEGVQAGLADDVMSPDEAFSFLLKETANNG</sequence>
<dbReference type="Pfam" id="PF01343">
    <property type="entry name" value="Peptidase_S49"/>
    <property type="match status" value="1"/>
</dbReference>
<dbReference type="RefSeq" id="WP_063079839.1">
    <property type="nucleotide sequence ID" value="NZ_BDPF01000007.1"/>
</dbReference>
<keyword evidence="4" id="KW-0720">Serine protease</keyword>